<evidence type="ECO:0000313" key="1">
    <source>
        <dbReference type="EMBL" id="RUO40402.1"/>
    </source>
</evidence>
<sequence length="343" mass="39210">MSESPEPQQLQQQDSVWQWVASSDYRCPTTPTVITIKRWWHSLRAQSGKDNETEQPEQSVDVLKFSINEGLQQLDHMLQEWRDDDEDQSVRWLISPPHSPVNEIAKTWANANNIVDLQTPKRDELCLDTLNVELPQGNHAAPWFVPELAHCYLRQSKGLRWVRAFFAQALSGDIGKGLVVCDSWAWSFLRKLWPVSQPKTLTLQAFDAEALQTLGLNRDVEHLKHLASLSRGNLGIACAFSGSRYRRQLQQQQSPFELPSMPAETTDSTAFILHMLLLHRGLASYQLHQVLPIVSPTHLDIELQSLNYCGLIRKTESQWYVTPTGYPVVRQALSARGLWLDHF</sequence>
<name>A0AA94EDV8_9GAMM</name>
<accession>A0AA94EDV8</accession>
<proteinExistence type="predicted"/>
<comment type="caution">
    <text evidence="1">The sequence shown here is derived from an EMBL/GenBank/DDBJ whole genome shotgun (WGS) entry which is preliminary data.</text>
</comment>
<dbReference type="EMBL" id="PIPS01000004">
    <property type="protein sequence ID" value="RUO40402.1"/>
    <property type="molecule type" value="Genomic_DNA"/>
</dbReference>
<reference evidence="2" key="1">
    <citation type="journal article" date="2018" name="Front. Microbiol.">
        <title>Genome-Based Analysis Reveals the Taxonomy and Diversity of the Family Idiomarinaceae.</title>
        <authorList>
            <person name="Liu Y."/>
            <person name="Lai Q."/>
            <person name="Shao Z."/>
        </authorList>
    </citation>
    <scope>NUCLEOTIDE SEQUENCE [LARGE SCALE GENOMIC DNA]</scope>
    <source>
        <strain evidence="2">SN-14</strain>
    </source>
</reference>
<dbReference type="Proteomes" id="UP000286680">
    <property type="component" value="Unassembled WGS sequence"/>
</dbReference>
<protein>
    <submittedName>
        <fullName evidence="1">Uncharacterized protein</fullName>
    </submittedName>
</protein>
<dbReference type="RefSeq" id="WP_126820420.1">
    <property type="nucleotide sequence ID" value="NZ_PIPS01000004.1"/>
</dbReference>
<evidence type="ECO:0000313" key="2">
    <source>
        <dbReference type="Proteomes" id="UP000286680"/>
    </source>
</evidence>
<keyword evidence="2" id="KW-1185">Reference proteome</keyword>
<organism evidence="1 2">
    <name type="scientific">Idiomarina aquatica</name>
    <dbReference type="NCBI Taxonomy" id="1327752"/>
    <lineage>
        <taxon>Bacteria</taxon>
        <taxon>Pseudomonadati</taxon>
        <taxon>Pseudomonadota</taxon>
        <taxon>Gammaproteobacteria</taxon>
        <taxon>Alteromonadales</taxon>
        <taxon>Idiomarinaceae</taxon>
        <taxon>Idiomarina</taxon>
    </lineage>
</organism>
<gene>
    <name evidence="1" type="ORF">CWE23_12435</name>
</gene>
<dbReference type="AlphaFoldDB" id="A0AA94EDV8"/>